<keyword evidence="5" id="KW-0408">Iron</keyword>
<evidence type="ECO:0000256" key="1">
    <source>
        <dbReference type="ARBA" id="ARBA00022448"/>
    </source>
</evidence>
<feature type="chain" id="PRO_5046427374" evidence="6">
    <location>
        <begin position="25"/>
        <end position="151"/>
    </location>
</feature>
<dbReference type="EMBL" id="JAKOOW010000024">
    <property type="protein sequence ID" value="MCG6504170.1"/>
    <property type="molecule type" value="Genomic_DNA"/>
</dbReference>
<dbReference type="PROSITE" id="PS51009">
    <property type="entry name" value="CYTCII"/>
    <property type="match status" value="1"/>
</dbReference>
<evidence type="ECO:0000256" key="6">
    <source>
        <dbReference type="SAM" id="SignalP"/>
    </source>
</evidence>
<gene>
    <name evidence="7" type="ORF">MB824_06645</name>
</gene>
<name>A0ABS9NNA1_9NEIS</name>
<dbReference type="SUPFAM" id="SSF47175">
    <property type="entry name" value="Cytochromes"/>
    <property type="match status" value="1"/>
</dbReference>
<reference evidence="7 8" key="1">
    <citation type="submission" date="2022-02" db="EMBL/GenBank/DDBJ databases">
        <title>Genome sequence data of Kingella unionensis sp. nov. strain CICC 24913 (CCUG 75125).</title>
        <authorList>
            <person name="Xiao M."/>
        </authorList>
    </citation>
    <scope>NUCLEOTIDE SEQUENCE [LARGE SCALE GENOMIC DNA]</scope>
    <source>
        <strain evidence="7 8">CICC 24913</strain>
    </source>
</reference>
<organism evidence="7 8">
    <name type="scientific">Kingella pumchi</name>
    <dbReference type="NCBI Taxonomy" id="2779506"/>
    <lineage>
        <taxon>Bacteria</taxon>
        <taxon>Pseudomonadati</taxon>
        <taxon>Pseudomonadota</taxon>
        <taxon>Betaproteobacteria</taxon>
        <taxon>Neisseriales</taxon>
        <taxon>Neisseriaceae</taxon>
        <taxon>Kingella</taxon>
    </lineage>
</organism>
<protein>
    <submittedName>
        <fullName evidence="7">Cytochrome c</fullName>
    </submittedName>
</protein>
<dbReference type="Gene3D" id="1.20.120.10">
    <property type="entry name" value="Cytochrome c/b562"/>
    <property type="match status" value="1"/>
</dbReference>
<dbReference type="PROSITE" id="PS51257">
    <property type="entry name" value="PROKAR_LIPOPROTEIN"/>
    <property type="match status" value="1"/>
</dbReference>
<dbReference type="InterPro" id="IPR010980">
    <property type="entry name" value="Cyt_c/b562"/>
</dbReference>
<comment type="caution">
    <text evidence="7">The sequence shown here is derived from an EMBL/GenBank/DDBJ whole genome shotgun (WGS) entry which is preliminary data.</text>
</comment>
<evidence type="ECO:0000313" key="7">
    <source>
        <dbReference type="EMBL" id="MCG6504170.1"/>
    </source>
</evidence>
<accession>A0ABS9NNA1</accession>
<proteinExistence type="predicted"/>
<keyword evidence="1" id="KW-0813">Transport</keyword>
<keyword evidence="2" id="KW-0349">Heme</keyword>
<keyword evidence="8" id="KW-1185">Reference proteome</keyword>
<evidence type="ECO:0000256" key="4">
    <source>
        <dbReference type="ARBA" id="ARBA00022982"/>
    </source>
</evidence>
<evidence type="ECO:0000256" key="5">
    <source>
        <dbReference type="ARBA" id="ARBA00023004"/>
    </source>
</evidence>
<sequence>MKKPILIFALSALLLAACDGGAGAGGAKGPLSEERSIAFKTFMPGFSRMGKMAKGDEAYVPEQFEKLAQTFSSEAREPFEYFASDPEGNGDALPGIWQQPQQFKAEQDKFFAAVDELNAAAKSQKLDDIRAAYAKVEESCTSCHSSYRRPK</sequence>
<dbReference type="PIRSF" id="PIRSF000027">
    <property type="entry name" value="Cytc_c_prime"/>
    <property type="match status" value="1"/>
</dbReference>
<evidence type="ECO:0000313" key="8">
    <source>
        <dbReference type="Proteomes" id="UP001298424"/>
    </source>
</evidence>
<dbReference type="RefSeq" id="WP_238747330.1">
    <property type="nucleotide sequence ID" value="NZ_JAKOOW010000024.1"/>
</dbReference>
<dbReference type="InterPro" id="IPR012127">
    <property type="entry name" value="Cyt_c_prime"/>
</dbReference>
<dbReference type="Proteomes" id="UP001298424">
    <property type="component" value="Unassembled WGS sequence"/>
</dbReference>
<dbReference type="InterPro" id="IPR002321">
    <property type="entry name" value="Cyt_c_II"/>
</dbReference>
<evidence type="ECO:0000256" key="2">
    <source>
        <dbReference type="ARBA" id="ARBA00022617"/>
    </source>
</evidence>
<keyword evidence="6" id="KW-0732">Signal</keyword>
<keyword evidence="4" id="KW-0249">Electron transport</keyword>
<feature type="signal peptide" evidence="6">
    <location>
        <begin position="1"/>
        <end position="24"/>
    </location>
</feature>
<dbReference type="Pfam" id="PF01322">
    <property type="entry name" value="Cytochrom_C_2"/>
    <property type="match status" value="1"/>
</dbReference>
<keyword evidence="3" id="KW-0479">Metal-binding</keyword>
<evidence type="ECO:0000256" key="3">
    <source>
        <dbReference type="ARBA" id="ARBA00022723"/>
    </source>
</evidence>